<organism evidence="2 3">
    <name type="scientific">Quaranjavirus johnstonense</name>
    <dbReference type="NCBI Taxonomy" id="688437"/>
    <lineage>
        <taxon>Viruses</taxon>
        <taxon>Riboviria</taxon>
        <taxon>Orthornavirae</taxon>
        <taxon>Negarnaviricota</taxon>
        <taxon>Polyploviricotina</taxon>
        <taxon>Insthoviricetes</taxon>
        <taxon>Articulavirales</taxon>
        <taxon>Orthomyxoviridae</taxon>
        <taxon>Quaranjavirus</taxon>
    </lineage>
</organism>
<gene>
    <name evidence="2" type="primary">PA</name>
</gene>
<proteinExistence type="predicted"/>
<evidence type="ECO:0000313" key="2">
    <source>
        <dbReference type="EMBL" id="QHR77125.1"/>
    </source>
</evidence>
<evidence type="ECO:0000313" key="3">
    <source>
        <dbReference type="Proteomes" id="UP000606963"/>
    </source>
</evidence>
<evidence type="ECO:0000256" key="1">
    <source>
        <dbReference type="SAM" id="MobiDB-lite"/>
    </source>
</evidence>
<feature type="compositionally biased region" description="Acidic residues" evidence="1">
    <location>
        <begin position="122"/>
        <end position="131"/>
    </location>
</feature>
<feature type="compositionally biased region" description="Acidic residues" evidence="1">
    <location>
        <begin position="79"/>
        <end position="88"/>
    </location>
</feature>
<feature type="compositionally biased region" description="Basic and acidic residues" evidence="1">
    <location>
        <begin position="58"/>
        <end position="69"/>
    </location>
</feature>
<protein>
    <submittedName>
        <fullName evidence="2">Polymerase acidic protein</fullName>
    </submittedName>
</protein>
<dbReference type="GeneID" id="62618440"/>
<reference evidence="2" key="1">
    <citation type="submission" date="2019-10" db="EMBL/GenBank/DDBJ databases">
        <title>The complete genome of Johnston Atoll virus.</title>
        <authorList>
            <person name="Feng K.H."/>
            <person name="Tesh R.B."/>
            <person name="Allison A.B."/>
        </authorList>
    </citation>
    <scope>NUCLEOTIDE SEQUENCE</scope>
    <source>
        <strain evidence="2">LBJ</strain>
    </source>
</reference>
<dbReference type="Proteomes" id="UP000606963">
    <property type="component" value="Genome"/>
</dbReference>
<name>A0A6B9XKC7_9ORTO</name>
<dbReference type="EMBL" id="MN585122">
    <property type="protein sequence ID" value="QHR77125.1"/>
    <property type="molecule type" value="Viral_cRNA"/>
</dbReference>
<dbReference type="RefSeq" id="YP_009996580.1">
    <property type="nucleotide sequence ID" value="NC_052926.1"/>
</dbReference>
<sequence>MAFEAHRILIADPQLYEPEFVSQAGELSEHWARENWKRREESLRHDKVCMLLMNTEPRLDGHIQPDSRAHGGSSGSVQTEEEEKTFSLEDIEGLAEHGRGVYRENQELVEEGLGSHSPDTESQGEESGEEEDFIFGAEEEDPDDTPSEIVKLLEPDLIDSNYRYTLLEGVTSGKYAQMEFTNLWGISTSNQWDLVDRIKRKLIEVKVTTRVPLDVWKEVQEHASGTDPEHYGAYIIHDDLCGNFVPYKFGNIDDLPGWPHALDFLIRRHALLMSHGGVPTAGGIEDRAPLWDEVFMTKTRDWVAPLWKRDDFRVRRDDASRMQPFNIKDFLNLLEDPRNRDSRRTAKWKGKLLPVSWCKTVASTQDRDLDMVQVVLEDMGPIGMWEEVNANPFKVERTVTALAVLLSIFKEGFENRDPYVSVKKKPKGWVIQGKPKSEEITEALMELGVGYKPYQMTGVVEPDMRQDDTEDIEKVRWDDWMTDLMESEAEELGTKTFKAGIFSEAESRHILDDPAKKLCSKIYDLFRSHKVGATCSKVMGFYSRMGGSYLRAITGKNRQHSSLAIFPLYYKTYDSEGNGTRNLTGFVIRGPHHVRESTDTINLLIVEKTNLTREQLRRRLAGGALINGTWWVRKNAVRKTDSTYLSFLHNSLFVPTNFLGELVTTHPNISMAKDNPAYWEIILSGSFGCCKTFHLRRVIETVLMGILGKSQEEGYHDMYRKVYMLLMAKGRGDIAQVMDIKAMAEEMNECLLDSAFVLWCHSELIDFMKFVSNREPFSS</sequence>
<feature type="region of interest" description="Disordered" evidence="1">
    <location>
        <begin position="110"/>
        <end position="131"/>
    </location>
</feature>
<accession>A0A6B9XKC7</accession>
<dbReference type="KEGG" id="vg:62618440"/>
<feature type="region of interest" description="Disordered" evidence="1">
    <location>
        <begin position="58"/>
        <end position="88"/>
    </location>
</feature>